<dbReference type="Gene3D" id="2.60.40.420">
    <property type="entry name" value="Cupredoxins - blue copper proteins"/>
    <property type="match status" value="1"/>
</dbReference>
<protein>
    <recommendedName>
        <fullName evidence="2">Sulfocyanin-like C-terminal domain-containing protein</fullName>
    </recommendedName>
</protein>
<gene>
    <name evidence="3" type="ORF">D7003_16100</name>
</gene>
<dbReference type="Proteomes" id="UP000273807">
    <property type="component" value="Unassembled WGS sequence"/>
</dbReference>
<dbReference type="SUPFAM" id="SSF49503">
    <property type="entry name" value="Cupredoxins"/>
    <property type="match status" value="1"/>
</dbReference>
<sequence length="189" mass="19266">MKTLSRKAHIVLGAIAAIVLTAMSMLVVVFLSGGTNAGGYAFPGPARCTAPGLPGTVINVTASDMGGAMMGGSGMMRGSMLLTADRTTVAGGEVSFFVTNVGNIPHEMMIAPLAGTQIAGTRPVGRDGTIDERGSLAEAAATCAEGEGDGILPSAAGWITLDLAPGRYELFCNLPGHYWAGMYTRLTVT</sequence>
<reference evidence="3 4" key="1">
    <citation type="submission" date="2018-10" db="EMBL/GenBank/DDBJ databases">
        <title>Genome sequencing of Arthrobacter oryzae TNB02.</title>
        <authorList>
            <person name="Cho Y.-J."/>
            <person name="Cho A."/>
            <person name="Kim O.-S."/>
        </authorList>
    </citation>
    <scope>NUCLEOTIDE SEQUENCE [LARGE SCALE GENOMIC DNA]</scope>
    <source>
        <strain evidence="3 4">TNB02</strain>
    </source>
</reference>
<evidence type="ECO:0000313" key="4">
    <source>
        <dbReference type="Proteomes" id="UP000273807"/>
    </source>
</evidence>
<dbReference type="RefSeq" id="WP_123256429.1">
    <property type="nucleotide sequence ID" value="NZ_RBED01000126.1"/>
</dbReference>
<dbReference type="InterPro" id="IPR033138">
    <property type="entry name" value="Cu_oxidase_CS"/>
</dbReference>
<keyword evidence="1" id="KW-0479">Metal-binding</keyword>
<evidence type="ECO:0000259" key="2">
    <source>
        <dbReference type="Pfam" id="PF06525"/>
    </source>
</evidence>
<proteinExistence type="predicted"/>
<dbReference type="GO" id="GO:0046872">
    <property type="term" value="F:metal ion binding"/>
    <property type="evidence" value="ECO:0007669"/>
    <property type="project" value="UniProtKB-KW"/>
</dbReference>
<dbReference type="InterPro" id="IPR049544">
    <property type="entry name" value="SoxE-like_C"/>
</dbReference>
<accession>A0A3N0BRG6</accession>
<dbReference type="Pfam" id="PF06525">
    <property type="entry name" value="SoxE"/>
    <property type="match status" value="1"/>
</dbReference>
<dbReference type="AlphaFoldDB" id="A0A3N0BRG6"/>
<organism evidence="3 4">
    <name type="scientific">Arthrobacter oryzae</name>
    <dbReference type="NCBI Taxonomy" id="409290"/>
    <lineage>
        <taxon>Bacteria</taxon>
        <taxon>Bacillati</taxon>
        <taxon>Actinomycetota</taxon>
        <taxon>Actinomycetes</taxon>
        <taxon>Micrococcales</taxon>
        <taxon>Micrococcaceae</taxon>
        <taxon>Arthrobacter</taxon>
    </lineage>
</organism>
<keyword evidence="4" id="KW-1185">Reference proteome</keyword>
<dbReference type="OrthoDB" id="7431902at2"/>
<dbReference type="InterPro" id="IPR008972">
    <property type="entry name" value="Cupredoxin"/>
</dbReference>
<dbReference type="PROSITE" id="PS00079">
    <property type="entry name" value="MULTICOPPER_OXIDASE1"/>
    <property type="match status" value="1"/>
</dbReference>
<dbReference type="EMBL" id="RBED01000126">
    <property type="protein sequence ID" value="RNL51647.1"/>
    <property type="molecule type" value="Genomic_DNA"/>
</dbReference>
<evidence type="ECO:0000313" key="3">
    <source>
        <dbReference type="EMBL" id="RNL51647.1"/>
    </source>
</evidence>
<name>A0A3N0BRG6_9MICC</name>
<feature type="domain" description="Sulfocyanin-like C-terminal" evidence="2">
    <location>
        <begin position="89"/>
        <end position="188"/>
    </location>
</feature>
<comment type="caution">
    <text evidence="3">The sequence shown here is derived from an EMBL/GenBank/DDBJ whole genome shotgun (WGS) entry which is preliminary data.</text>
</comment>
<evidence type="ECO:0000256" key="1">
    <source>
        <dbReference type="ARBA" id="ARBA00022723"/>
    </source>
</evidence>